<feature type="coiled-coil region" evidence="1">
    <location>
        <begin position="27"/>
        <end position="54"/>
    </location>
</feature>
<dbReference type="Proteomes" id="UP000308133">
    <property type="component" value="Unassembled WGS sequence"/>
</dbReference>
<reference evidence="2 3" key="1">
    <citation type="submission" date="2018-02" db="EMBL/GenBank/DDBJ databases">
        <title>Draft genome sequences of Elsinoe sp., causing black scab on jojoba.</title>
        <authorList>
            <person name="Stodart B."/>
            <person name="Jeffress S."/>
            <person name="Ash G."/>
            <person name="Arun Chinnappa K."/>
        </authorList>
    </citation>
    <scope>NUCLEOTIDE SEQUENCE [LARGE SCALE GENOMIC DNA]</scope>
    <source>
        <strain evidence="2 3">Hillstone_2</strain>
    </source>
</reference>
<comment type="caution">
    <text evidence="2">The sequence shown here is derived from an EMBL/GenBank/DDBJ whole genome shotgun (WGS) entry which is preliminary data.</text>
</comment>
<keyword evidence="1" id="KW-0175">Coiled coil</keyword>
<organism evidence="2 3">
    <name type="scientific">Elsinoe australis</name>
    <dbReference type="NCBI Taxonomy" id="40998"/>
    <lineage>
        <taxon>Eukaryota</taxon>
        <taxon>Fungi</taxon>
        <taxon>Dikarya</taxon>
        <taxon>Ascomycota</taxon>
        <taxon>Pezizomycotina</taxon>
        <taxon>Dothideomycetes</taxon>
        <taxon>Dothideomycetidae</taxon>
        <taxon>Myriangiales</taxon>
        <taxon>Elsinoaceae</taxon>
        <taxon>Elsinoe</taxon>
    </lineage>
</organism>
<protein>
    <submittedName>
        <fullName evidence="2">Uncharacterized protein</fullName>
    </submittedName>
</protein>
<evidence type="ECO:0000313" key="3">
    <source>
        <dbReference type="Proteomes" id="UP000308133"/>
    </source>
</evidence>
<accession>A0A4U7ARL7</accession>
<evidence type="ECO:0000313" key="2">
    <source>
        <dbReference type="EMBL" id="TKX19111.1"/>
    </source>
</evidence>
<dbReference type="EMBL" id="PTQR01000120">
    <property type="protein sequence ID" value="TKX19111.1"/>
    <property type="molecule type" value="Genomic_DNA"/>
</dbReference>
<gene>
    <name evidence="2" type="ORF">C1H76_8729</name>
</gene>
<sequence>MSSSEYERKRELISRTKDAYATRYGRVEKARQNVAQAKESLDQAKTKRHEMEEKVLASLDRGMSLGELRGLCTAIATVYGGMAPARDGPPDVSVWMTRIEQAFQTKNYWAALAMLVHLQGELCRNRRPDEPIAGLAGPQNVLKKTRLAKEELCSDDQTRRDGGLQVIGMLCYDAFAAFVESLARASEYEDDQESVG</sequence>
<evidence type="ECO:0000256" key="1">
    <source>
        <dbReference type="SAM" id="Coils"/>
    </source>
</evidence>
<dbReference type="AlphaFoldDB" id="A0A4U7ARL7"/>
<proteinExistence type="predicted"/>
<name>A0A4U7ARL7_9PEZI</name>